<keyword evidence="3" id="KW-1185">Reference proteome</keyword>
<accession>A0A0C3FZZ5</accession>
<protein>
    <submittedName>
        <fullName evidence="2">Uncharacterized protein</fullName>
    </submittedName>
</protein>
<dbReference type="HOGENOM" id="CLU_1928395_0_0_1"/>
<name>A0A0C3FZZ5_PILCF</name>
<evidence type="ECO:0000256" key="1">
    <source>
        <dbReference type="SAM" id="MobiDB-lite"/>
    </source>
</evidence>
<reference evidence="3" key="2">
    <citation type="submission" date="2015-01" db="EMBL/GenBank/DDBJ databases">
        <title>Evolutionary Origins and Diversification of the Mycorrhizal Mutualists.</title>
        <authorList>
            <consortium name="DOE Joint Genome Institute"/>
            <consortium name="Mycorrhizal Genomics Consortium"/>
            <person name="Kohler A."/>
            <person name="Kuo A."/>
            <person name="Nagy L.G."/>
            <person name="Floudas D."/>
            <person name="Copeland A."/>
            <person name="Barry K.W."/>
            <person name="Cichocki N."/>
            <person name="Veneault-Fourrey C."/>
            <person name="LaButti K."/>
            <person name="Lindquist E.A."/>
            <person name="Lipzen A."/>
            <person name="Lundell T."/>
            <person name="Morin E."/>
            <person name="Murat C."/>
            <person name="Riley R."/>
            <person name="Ohm R."/>
            <person name="Sun H."/>
            <person name="Tunlid A."/>
            <person name="Henrissat B."/>
            <person name="Grigoriev I.V."/>
            <person name="Hibbett D.S."/>
            <person name="Martin F."/>
        </authorList>
    </citation>
    <scope>NUCLEOTIDE SEQUENCE [LARGE SCALE GENOMIC DNA]</scope>
    <source>
        <strain evidence="3">F 1598</strain>
    </source>
</reference>
<sequence>MIKLEIGLAHSRPAEVSLDQLQSKPKPVAELLADNAKTVNSNETTQEHENDISTADNNQALLSSAVDATESTDPDAETTKEAGFSTQPRCWAGIETSVNLILPDRYAMDVVVANGSLTSILQPNGYSFHRI</sequence>
<organism evidence="2 3">
    <name type="scientific">Piloderma croceum (strain F 1598)</name>
    <dbReference type="NCBI Taxonomy" id="765440"/>
    <lineage>
        <taxon>Eukaryota</taxon>
        <taxon>Fungi</taxon>
        <taxon>Dikarya</taxon>
        <taxon>Basidiomycota</taxon>
        <taxon>Agaricomycotina</taxon>
        <taxon>Agaricomycetes</taxon>
        <taxon>Agaricomycetidae</taxon>
        <taxon>Atheliales</taxon>
        <taxon>Atheliaceae</taxon>
        <taxon>Piloderma</taxon>
    </lineage>
</organism>
<dbReference type="EMBL" id="KN832985">
    <property type="protein sequence ID" value="KIM85334.1"/>
    <property type="molecule type" value="Genomic_DNA"/>
</dbReference>
<evidence type="ECO:0000313" key="2">
    <source>
        <dbReference type="EMBL" id="KIM85334.1"/>
    </source>
</evidence>
<gene>
    <name evidence="2" type="ORF">PILCRDRAFT_358002</name>
</gene>
<reference evidence="2 3" key="1">
    <citation type="submission" date="2014-04" db="EMBL/GenBank/DDBJ databases">
        <authorList>
            <consortium name="DOE Joint Genome Institute"/>
            <person name="Kuo A."/>
            <person name="Tarkka M."/>
            <person name="Buscot F."/>
            <person name="Kohler A."/>
            <person name="Nagy L.G."/>
            <person name="Floudas D."/>
            <person name="Copeland A."/>
            <person name="Barry K.W."/>
            <person name="Cichocki N."/>
            <person name="Veneault-Fourrey C."/>
            <person name="LaButti K."/>
            <person name="Lindquist E.A."/>
            <person name="Lipzen A."/>
            <person name="Lundell T."/>
            <person name="Morin E."/>
            <person name="Murat C."/>
            <person name="Sun H."/>
            <person name="Tunlid A."/>
            <person name="Henrissat B."/>
            <person name="Grigoriev I.V."/>
            <person name="Hibbett D.S."/>
            <person name="Martin F."/>
            <person name="Nordberg H.P."/>
            <person name="Cantor M.N."/>
            <person name="Hua S.X."/>
        </authorList>
    </citation>
    <scope>NUCLEOTIDE SEQUENCE [LARGE SCALE GENOMIC DNA]</scope>
    <source>
        <strain evidence="2 3">F 1598</strain>
    </source>
</reference>
<dbReference type="AlphaFoldDB" id="A0A0C3FZZ5"/>
<feature type="compositionally biased region" description="Polar residues" evidence="1">
    <location>
        <begin position="52"/>
        <end position="62"/>
    </location>
</feature>
<feature type="region of interest" description="Disordered" evidence="1">
    <location>
        <begin position="35"/>
        <end position="86"/>
    </location>
</feature>
<proteinExistence type="predicted"/>
<evidence type="ECO:0000313" key="3">
    <source>
        <dbReference type="Proteomes" id="UP000054166"/>
    </source>
</evidence>
<dbReference type="InParanoid" id="A0A0C3FZZ5"/>
<dbReference type="Proteomes" id="UP000054166">
    <property type="component" value="Unassembled WGS sequence"/>
</dbReference>